<dbReference type="HOGENOM" id="CLU_085376_5_0_6"/>
<keyword evidence="2" id="KW-0238">DNA-binding</keyword>
<dbReference type="PANTHER" id="PTHR46797:SF23">
    <property type="entry name" value="HTH-TYPE TRANSCRIPTIONAL REGULATOR SUTR"/>
    <property type="match status" value="1"/>
</dbReference>
<dbReference type="Gene3D" id="1.10.260.40">
    <property type="entry name" value="lambda repressor-like DNA-binding domains"/>
    <property type="match status" value="1"/>
</dbReference>
<gene>
    <name evidence="5" type="ORF">YC6258_01765</name>
</gene>
<keyword evidence="1" id="KW-0805">Transcription regulation</keyword>
<dbReference type="EMBL" id="CP007142">
    <property type="protein sequence ID" value="AJQ93809.1"/>
    <property type="molecule type" value="Genomic_DNA"/>
</dbReference>
<dbReference type="GO" id="GO:0005829">
    <property type="term" value="C:cytosol"/>
    <property type="evidence" value="ECO:0007669"/>
    <property type="project" value="TreeGrafter"/>
</dbReference>
<dbReference type="Pfam" id="PF01381">
    <property type="entry name" value="HTH_3"/>
    <property type="match status" value="1"/>
</dbReference>
<dbReference type="KEGG" id="gsn:YC6258_01765"/>
<dbReference type="InterPro" id="IPR014710">
    <property type="entry name" value="RmlC-like_jellyroll"/>
</dbReference>
<evidence type="ECO:0000313" key="5">
    <source>
        <dbReference type="EMBL" id="AJQ93809.1"/>
    </source>
</evidence>
<evidence type="ECO:0000256" key="1">
    <source>
        <dbReference type="ARBA" id="ARBA00023015"/>
    </source>
</evidence>
<evidence type="ECO:0000259" key="4">
    <source>
        <dbReference type="PROSITE" id="PS50943"/>
    </source>
</evidence>
<dbReference type="CDD" id="cd00093">
    <property type="entry name" value="HTH_XRE"/>
    <property type="match status" value="1"/>
</dbReference>
<dbReference type="PROSITE" id="PS50943">
    <property type="entry name" value="HTH_CROC1"/>
    <property type="match status" value="1"/>
</dbReference>
<dbReference type="SUPFAM" id="SSF47413">
    <property type="entry name" value="lambda repressor-like DNA-binding domains"/>
    <property type="match status" value="1"/>
</dbReference>
<organism evidence="5 6">
    <name type="scientific">Gynuella sunshinyii YC6258</name>
    <dbReference type="NCBI Taxonomy" id="1445510"/>
    <lineage>
        <taxon>Bacteria</taxon>
        <taxon>Pseudomonadati</taxon>
        <taxon>Pseudomonadota</taxon>
        <taxon>Gammaproteobacteria</taxon>
        <taxon>Oceanospirillales</taxon>
        <taxon>Saccharospirillaceae</taxon>
        <taxon>Gynuella</taxon>
    </lineage>
</organism>
<proteinExistence type="predicted"/>
<keyword evidence="6" id="KW-1185">Reference proteome</keyword>
<dbReference type="Pfam" id="PF07883">
    <property type="entry name" value="Cupin_2"/>
    <property type="match status" value="1"/>
</dbReference>
<feature type="domain" description="HTH cro/C1-type" evidence="4">
    <location>
        <begin position="11"/>
        <end position="65"/>
    </location>
</feature>
<evidence type="ECO:0000313" key="6">
    <source>
        <dbReference type="Proteomes" id="UP000032266"/>
    </source>
</evidence>
<dbReference type="AlphaFoldDB" id="A0A0C5VTY4"/>
<dbReference type="InterPro" id="IPR050807">
    <property type="entry name" value="TransReg_Diox_bact_type"/>
</dbReference>
<protein>
    <submittedName>
        <fullName evidence="5">Putative transcriptional regulator</fullName>
    </submittedName>
</protein>
<evidence type="ECO:0000256" key="3">
    <source>
        <dbReference type="ARBA" id="ARBA00023163"/>
    </source>
</evidence>
<accession>A0A0C5VTY4</accession>
<keyword evidence="3" id="KW-0804">Transcription</keyword>
<dbReference type="InterPro" id="IPR001387">
    <property type="entry name" value="Cro/C1-type_HTH"/>
</dbReference>
<dbReference type="InterPro" id="IPR010982">
    <property type="entry name" value="Lambda_DNA-bd_dom_sf"/>
</dbReference>
<dbReference type="GO" id="GO:0003677">
    <property type="term" value="F:DNA binding"/>
    <property type="evidence" value="ECO:0007669"/>
    <property type="project" value="UniProtKB-KW"/>
</dbReference>
<dbReference type="SMART" id="SM00530">
    <property type="entry name" value="HTH_XRE"/>
    <property type="match status" value="1"/>
</dbReference>
<dbReference type="STRING" id="1445510.YC6258_01765"/>
<dbReference type="PANTHER" id="PTHR46797">
    <property type="entry name" value="HTH-TYPE TRANSCRIPTIONAL REGULATOR"/>
    <property type="match status" value="1"/>
</dbReference>
<sequence>MEFSQQVASGLKQLRKQYQWSLDTAAKKTGVSKAMLGQIERGESSPTLNTLWKIARGYELSFSQLMALTAGTEGNRSGTLYQPAGSLLRVQPLIPYDPQMKIELLQLELMPGYMRKSTAHEPGVIEHVIVISGHLSILSEDVWHSLEPGQAFHFDANCEHGYRNDSDLESTIFHNLIFYPQGRVQVKSNGS</sequence>
<evidence type="ECO:0000256" key="2">
    <source>
        <dbReference type="ARBA" id="ARBA00023125"/>
    </source>
</evidence>
<dbReference type="PATRIC" id="fig|1445510.3.peg.1729"/>
<dbReference type="Gene3D" id="2.60.120.10">
    <property type="entry name" value="Jelly Rolls"/>
    <property type="match status" value="1"/>
</dbReference>
<dbReference type="CDD" id="cd02209">
    <property type="entry name" value="cupin_XRE_C"/>
    <property type="match status" value="1"/>
</dbReference>
<dbReference type="GO" id="GO:0003700">
    <property type="term" value="F:DNA-binding transcription factor activity"/>
    <property type="evidence" value="ECO:0007669"/>
    <property type="project" value="TreeGrafter"/>
</dbReference>
<reference evidence="5 6" key="1">
    <citation type="submission" date="2014-01" db="EMBL/GenBank/DDBJ databases">
        <title>Full genme sequencing of cellulolytic bacterium Gynuella sunshinyii YC6258T gen. nov., sp. nov.</title>
        <authorList>
            <person name="Khan H."/>
            <person name="Chung E.J."/>
            <person name="Chung Y.R."/>
        </authorList>
    </citation>
    <scope>NUCLEOTIDE SEQUENCE [LARGE SCALE GENOMIC DNA]</scope>
    <source>
        <strain evidence="5 6">YC6258</strain>
    </source>
</reference>
<name>A0A0C5VTY4_9GAMM</name>
<dbReference type="RefSeq" id="WP_211264650.1">
    <property type="nucleotide sequence ID" value="NZ_CP007142.1"/>
</dbReference>
<dbReference type="InterPro" id="IPR011051">
    <property type="entry name" value="RmlC_Cupin_sf"/>
</dbReference>
<dbReference type="InterPro" id="IPR013096">
    <property type="entry name" value="Cupin_2"/>
</dbReference>
<dbReference type="Proteomes" id="UP000032266">
    <property type="component" value="Chromosome"/>
</dbReference>
<dbReference type="SUPFAM" id="SSF51182">
    <property type="entry name" value="RmlC-like cupins"/>
    <property type="match status" value="1"/>
</dbReference>